<dbReference type="OMA" id="NISATRW"/>
<dbReference type="Proteomes" id="UP000036987">
    <property type="component" value="Unassembled WGS sequence"/>
</dbReference>
<dbReference type="GO" id="GO:0043023">
    <property type="term" value="F:ribosomal large subunit binding"/>
    <property type="evidence" value="ECO:0000318"/>
    <property type="project" value="GO_Central"/>
</dbReference>
<evidence type="ECO:0000256" key="1">
    <source>
        <dbReference type="SAM" id="MobiDB-lite"/>
    </source>
</evidence>
<dbReference type="Pfam" id="PF05670">
    <property type="entry name" value="NFACT-R_1"/>
    <property type="match status" value="1"/>
</dbReference>
<accession>A0A0K9Q466</accession>
<dbReference type="InterPro" id="IPR051608">
    <property type="entry name" value="RQC_Subunit_NEMF"/>
</dbReference>
<comment type="caution">
    <text evidence="3">The sequence shown here is derived from an EMBL/GenBank/DDBJ whole genome shotgun (WGS) entry which is preliminary data.</text>
</comment>
<sequence>MVKVRMNTADVAAEVKCLRRLIGMRCANVYDISPKTYLFKLMNSSGVTESGESEKVLLLMESGNRLHTTAYVRDKSTTPSGFTLKLRKHIRTRRLEDVRQLGYDRIIIFQFGLGANAHYIILELYSQGNLLLTDADFTVLTLLRSHRDDDKGLVIMSRHRYPIEVCRVFERTTSTKLKKALTCPQLPGLEESMKTDGVNSTSKELSRDKKKKVSDLNKKSRDGGRLNKFTLKAMLGDALGYGPALSEHIILDAGLLPSMKIGDENNKNIDDTMFQSLLLAITKFEDWLSDVMSGYKVPEGYILMQIKTPIRKESEVSSEVVQSKFYDEVCPILLNQFKSRELMKLETFDAALDEFYSKIESQKVEQQHRAKEGSAVLKLDKIRSDQENRVHTLKKEVDRCVAMALLIEYNLKDVDAAILAVRVALANGMDWEDLARMVKEERRSGNPVAGLIDKLHLERNCISLLLSNNLDDMDEDELTRPVEKVEVDLSLSAHANARHWYDLKKKQESKQEKTVTAHDKAFKAAERKTRLQLAQEKTVAAITHIRKVHWFEKFNWFITSENYLVISGRDAQQNEMIVKRYMSKGDL</sequence>
<keyword evidence="4" id="KW-1185">Reference proteome</keyword>
<proteinExistence type="predicted"/>
<reference evidence="4" key="1">
    <citation type="journal article" date="2016" name="Nature">
        <title>The genome of the seagrass Zostera marina reveals angiosperm adaptation to the sea.</title>
        <authorList>
            <person name="Olsen J.L."/>
            <person name="Rouze P."/>
            <person name="Verhelst B."/>
            <person name="Lin Y.-C."/>
            <person name="Bayer T."/>
            <person name="Collen J."/>
            <person name="Dattolo E."/>
            <person name="De Paoli E."/>
            <person name="Dittami S."/>
            <person name="Maumus F."/>
            <person name="Michel G."/>
            <person name="Kersting A."/>
            <person name="Lauritano C."/>
            <person name="Lohaus R."/>
            <person name="Toepel M."/>
            <person name="Tonon T."/>
            <person name="Vanneste K."/>
            <person name="Amirebrahimi M."/>
            <person name="Brakel J."/>
            <person name="Bostroem C."/>
            <person name="Chovatia M."/>
            <person name="Grimwood J."/>
            <person name="Jenkins J.W."/>
            <person name="Jueterbock A."/>
            <person name="Mraz A."/>
            <person name="Stam W.T."/>
            <person name="Tice H."/>
            <person name="Bornberg-Bauer E."/>
            <person name="Green P.J."/>
            <person name="Pearson G.A."/>
            <person name="Procaccini G."/>
            <person name="Duarte C.M."/>
            <person name="Schmutz J."/>
            <person name="Reusch T.B.H."/>
            <person name="Van de Peer Y."/>
        </authorList>
    </citation>
    <scope>NUCLEOTIDE SEQUENCE [LARGE SCALE GENOMIC DNA]</scope>
    <source>
        <strain evidence="4">cv. Finnish</strain>
    </source>
</reference>
<dbReference type="GO" id="GO:0000049">
    <property type="term" value="F:tRNA binding"/>
    <property type="evidence" value="ECO:0000318"/>
    <property type="project" value="GO_Central"/>
</dbReference>
<evidence type="ECO:0000259" key="2">
    <source>
        <dbReference type="Pfam" id="PF05670"/>
    </source>
</evidence>
<organism evidence="3 4">
    <name type="scientific">Zostera marina</name>
    <name type="common">Eelgrass</name>
    <dbReference type="NCBI Taxonomy" id="29655"/>
    <lineage>
        <taxon>Eukaryota</taxon>
        <taxon>Viridiplantae</taxon>
        <taxon>Streptophyta</taxon>
        <taxon>Embryophyta</taxon>
        <taxon>Tracheophyta</taxon>
        <taxon>Spermatophyta</taxon>
        <taxon>Magnoliopsida</taxon>
        <taxon>Liliopsida</taxon>
        <taxon>Zosteraceae</taxon>
        <taxon>Zostera</taxon>
    </lineage>
</organism>
<dbReference type="STRING" id="29655.A0A0K9Q466"/>
<gene>
    <name evidence="3" type="ORF">ZOSMA_107G00760</name>
</gene>
<dbReference type="Pfam" id="PF05833">
    <property type="entry name" value="NFACT_N"/>
    <property type="match status" value="1"/>
</dbReference>
<name>A0A0K9Q466_ZOSMR</name>
<dbReference type="AlphaFoldDB" id="A0A0K9Q466"/>
<dbReference type="FunFam" id="2.30.310.10:FF:000002">
    <property type="entry name" value="nuclear export mediator factor Nemf"/>
    <property type="match status" value="1"/>
</dbReference>
<feature type="region of interest" description="Disordered" evidence="1">
    <location>
        <begin position="192"/>
        <end position="219"/>
    </location>
</feature>
<dbReference type="Gene3D" id="2.30.310.10">
    <property type="entry name" value="ibrinogen binding protein from staphylococcus aureus domain"/>
    <property type="match status" value="1"/>
</dbReference>
<feature type="domain" description="NFACT RNA-binding" evidence="2">
    <location>
        <begin position="553"/>
        <end position="587"/>
    </location>
</feature>
<evidence type="ECO:0000313" key="3">
    <source>
        <dbReference type="EMBL" id="KMZ76078.1"/>
    </source>
</evidence>
<dbReference type="GO" id="GO:1990112">
    <property type="term" value="C:RQC complex"/>
    <property type="evidence" value="ECO:0000318"/>
    <property type="project" value="GO_Central"/>
</dbReference>
<protein>
    <submittedName>
        <fullName evidence="3">Serologically defined colon cancer antigen-like protein</fullName>
    </submittedName>
</protein>
<dbReference type="InterPro" id="IPR008532">
    <property type="entry name" value="NFACT_RNA-bd"/>
</dbReference>
<dbReference type="EMBL" id="LFYR01000090">
    <property type="protein sequence ID" value="KMZ76078.1"/>
    <property type="molecule type" value="Genomic_DNA"/>
</dbReference>
<dbReference type="GO" id="GO:0072344">
    <property type="term" value="P:rescue of stalled ribosome"/>
    <property type="evidence" value="ECO:0000318"/>
    <property type="project" value="GO_Central"/>
</dbReference>
<dbReference type="PANTHER" id="PTHR15239">
    <property type="entry name" value="NUCLEAR EXPORT MEDIATOR FACTOR NEMF"/>
    <property type="match status" value="1"/>
</dbReference>
<dbReference type="PANTHER" id="PTHR15239:SF6">
    <property type="entry name" value="RIBOSOME QUALITY CONTROL COMPLEX SUBUNIT NEMF"/>
    <property type="match status" value="1"/>
</dbReference>
<evidence type="ECO:0000313" key="4">
    <source>
        <dbReference type="Proteomes" id="UP000036987"/>
    </source>
</evidence>
<dbReference type="GO" id="GO:1990116">
    <property type="term" value="P:ribosome-associated ubiquitin-dependent protein catabolic process"/>
    <property type="evidence" value="ECO:0000318"/>
    <property type="project" value="GO_Central"/>
</dbReference>
<dbReference type="OrthoDB" id="207084at2759"/>